<gene>
    <name evidence="1" type="ORF">IX84_31910</name>
</gene>
<sequence>MGSVFKINLRQSEFENRFNKIGKSVEKALLKYPESVKRSLFQGLTKKKMEAPNNGYMPCR</sequence>
<reference evidence="1 2" key="1">
    <citation type="journal article" date="2014" name="Int. J. Syst. Evol. Microbiol.">
        <title>Phaeodactylibacter xiamenensis gen. nov., sp. nov., a member of the family Saprospiraceae isolated from the marine alga Phaeodactylum tricornutum.</title>
        <authorList>
            <person name="Chen Z.Jr."/>
            <person name="Lei X."/>
            <person name="Lai Q."/>
            <person name="Li Y."/>
            <person name="Zhang B."/>
            <person name="Zhang J."/>
            <person name="Zhang H."/>
            <person name="Yang L."/>
            <person name="Zheng W."/>
            <person name="Tian Y."/>
            <person name="Yu Z."/>
            <person name="Xu H.Jr."/>
            <person name="Zheng T."/>
        </authorList>
    </citation>
    <scope>NUCLEOTIDE SEQUENCE [LARGE SCALE GENOMIC DNA]</scope>
    <source>
        <strain evidence="1 2">KD52</strain>
    </source>
</reference>
<proteinExistence type="predicted"/>
<evidence type="ECO:0000313" key="1">
    <source>
        <dbReference type="EMBL" id="KGE84787.1"/>
    </source>
</evidence>
<dbReference type="EMBL" id="JPOS01000137">
    <property type="protein sequence ID" value="KGE84787.1"/>
    <property type="molecule type" value="Genomic_DNA"/>
</dbReference>
<protein>
    <submittedName>
        <fullName evidence="1">Uncharacterized protein</fullName>
    </submittedName>
</protein>
<organism evidence="1 2">
    <name type="scientific">Phaeodactylibacter xiamenensis</name>
    <dbReference type="NCBI Taxonomy" id="1524460"/>
    <lineage>
        <taxon>Bacteria</taxon>
        <taxon>Pseudomonadati</taxon>
        <taxon>Bacteroidota</taxon>
        <taxon>Saprospiria</taxon>
        <taxon>Saprospirales</taxon>
        <taxon>Haliscomenobacteraceae</taxon>
        <taxon>Phaeodactylibacter</taxon>
    </lineage>
</organism>
<keyword evidence="2" id="KW-1185">Reference proteome</keyword>
<comment type="caution">
    <text evidence="1">The sequence shown here is derived from an EMBL/GenBank/DDBJ whole genome shotgun (WGS) entry which is preliminary data.</text>
</comment>
<dbReference type="Proteomes" id="UP000029736">
    <property type="component" value="Unassembled WGS sequence"/>
</dbReference>
<accession>A0A098S0Y9</accession>
<name>A0A098S0Y9_9BACT</name>
<dbReference type="AlphaFoldDB" id="A0A098S0Y9"/>
<evidence type="ECO:0000313" key="2">
    <source>
        <dbReference type="Proteomes" id="UP000029736"/>
    </source>
</evidence>